<accession>A0A149RWX2</accession>
<dbReference type="EMBL" id="LHZF01000129">
    <property type="protein sequence ID" value="KXV18904.1"/>
    <property type="molecule type" value="Genomic_DNA"/>
</dbReference>
<dbReference type="PATRIC" id="fig|178901.13.peg.3372"/>
<gene>
    <name evidence="1" type="ORF">AD933_02595</name>
</gene>
<comment type="caution">
    <text evidence="1">The sequence shown here is derived from an EMBL/GenBank/DDBJ whole genome shotgun (WGS) entry which is preliminary data.</text>
</comment>
<evidence type="ECO:0000313" key="1">
    <source>
        <dbReference type="EMBL" id="KXV18904.1"/>
    </source>
</evidence>
<proteinExistence type="predicted"/>
<dbReference type="AlphaFoldDB" id="A0A149RWX2"/>
<organism evidence="1 2">
    <name type="scientific">Acetobacter malorum</name>
    <dbReference type="NCBI Taxonomy" id="178901"/>
    <lineage>
        <taxon>Bacteria</taxon>
        <taxon>Pseudomonadati</taxon>
        <taxon>Pseudomonadota</taxon>
        <taxon>Alphaproteobacteria</taxon>
        <taxon>Acetobacterales</taxon>
        <taxon>Acetobacteraceae</taxon>
        <taxon>Acetobacter</taxon>
    </lineage>
</organism>
<sequence>MQKKEEAVRLGSLLGAIGREAGVRDQDIAALQARDQTPTGAMSFE</sequence>
<dbReference type="Proteomes" id="UP000075526">
    <property type="component" value="Unassembled WGS sequence"/>
</dbReference>
<reference evidence="1 2" key="1">
    <citation type="submission" date="2015-06" db="EMBL/GenBank/DDBJ databases">
        <title>Improved classification and identification of acetic acid bacteria using matrix-assisted laser desorption/ionization time-of-flight mass spectrometry; Gluconobacter nephelii and Gluconobacter uchimurae are later heterotypic synonyms of Gluconobacter japonicus and Gluconobacter oxydans, respectively.</title>
        <authorList>
            <person name="Li L."/>
            <person name="Cleenwerck I."/>
            <person name="De Vuyst L."/>
            <person name="Vandamme P."/>
        </authorList>
    </citation>
    <scope>NUCLEOTIDE SEQUENCE [LARGE SCALE GENOMIC DNA]</scope>
    <source>
        <strain evidence="1 2">LMG 1552</strain>
    </source>
</reference>
<dbReference type="RefSeq" id="WP_061507495.1">
    <property type="nucleotide sequence ID" value="NZ_LHZF01000129.1"/>
</dbReference>
<name>A0A149RWX2_9PROT</name>
<protein>
    <submittedName>
        <fullName evidence="1">Plasmid stabilization protein</fullName>
    </submittedName>
</protein>
<evidence type="ECO:0000313" key="2">
    <source>
        <dbReference type="Proteomes" id="UP000075526"/>
    </source>
</evidence>